<dbReference type="PANTHER" id="PTHR47829">
    <property type="entry name" value="HYDROLASE, PUTATIVE (AFU_ORTHOLOGUE AFUA_1G12880)-RELATED"/>
    <property type="match status" value="1"/>
</dbReference>
<protein>
    <submittedName>
        <fullName evidence="2">Phosphotransferase family protein</fullName>
    </submittedName>
</protein>
<organism evidence="2 3">
    <name type="scientific">Actinospica durhamensis</name>
    <dbReference type="NCBI Taxonomy" id="1508375"/>
    <lineage>
        <taxon>Bacteria</taxon>
        <taxon>Bacillati</taxon>
        <taxon>Actinomycetota</taxon>
        <taxon>Actinomycetes</taxon>
        <taxon>Catenulisporales</taxon>
        <taxon>Actinospicaceae</taxon>
        <taxon>Actinospica</taxon>
    </lineage>
</organism>
<dbReference type="EMBL" id="JAGSOG010000015">
    <property type="protein sequence ID" value="MBR7832714.1"/>
    <property type="molecule type" value="Genomic_DNA"/>
</dbReference>
<dbReference type="Pfam" id="PF01636">
    <property type="entry name" value="APH"/>
    <property type="match status" value="1"/>
</dbReference>
<evidence type="ECO:0000313" key="2">
    <source>
        <dbReference type="EMBL" id="MBR7832714.1"/>
    </source>
</evidence>
<dbReference type="CDD" id="cd05154">
    <property type="entry name" value="ACAD10_11_N-like"/>
    <property type="match status" value="1"/>
</dbReference>
<feature type="domain" description="Aminoglycoside phosphotransferase" evidence="1">
    <location>
        <begin position="30"/>
        <end position="246"/>
    </location>
</feature>
<dbReference type="AlphaFoldDB" id="A0A941ERX7"/>
<name>A0A941ERX7_9ACTN</name>
<dbReference type="InterPro" id="IPR011009">
    <property type="entry name" value="Kinase-like_dom_sf"/>
</dbReference>
<proteinExistence type="predicted"/>
<gene>
    <name evidence="2" type="ORF">KDL01_05550</name>
</gene>
<dbReference type="PANTHER" id="PTHR47829:SF1">
    <property type="entry name" value="HAD FAMILY PHOSPHATASE"/>
    <property type="match status" value="1"/>
</dbReference>
<dbReference type="InterPro" id="IPR002575">
    <property type="entry name" value="Aminoglycoside_PTrfase"/>
</dbReference>
<comment type="caution">
    <text evidence="2">The sequence shown here is derived from an EMBL/GenBank/DDBJ whole genome shotgun (WGS) entry which is preliminary data.</text>
</comment>
<dbReference type="Proteomes" id="UP000675781">
    <property type="component" value="Unassembled WGS sequence"/>
</dbReference>
<dbReference type="InterPro" id="IPR041726">
    <property type="entry name" value="ACAD10_11_N"/>
</dbReference>
<dbReference type="InterPro" id="IPR052898">
    <property type="entry name" value="ACAD10-like"/>
</dbReference>
<accession>A0A941ERX7</accession>
<keyword evidence="3" id="KW-1185">Reference proteome</keyword>
<dbReference type="RefSeq" id="WP_212527239.1">
    <property type="nucleotide sequence ID" value="NZ_JAGSOG010000015.1"/>
</dbReference>
<sequence length="339" mass="36274">MTDEPAADGSPPGLDLRALSAHLGHGPLTAELIAGGRSNLTYLVRGQGGSWIVRRPPLGHVLATAHDMAREYRVLSALADTSVPVPRPDLLCQDPSVLGAPFYVMRYVEGEVYRSAASAAALGLDRLTTLAGELGRVLARLHTTDPAQVGLADFGHPEGYLERQLRRWSKQLDASRSRELPGIDELRDRLAAALPPTPRAAIVHGDYRLDNVIFGPDDRIAAVVDWEMATLGDPLTDIGALLLYWELLVTGQGLFGKVPPGAEFPATSALLEPYLAEGGAGLEHLPWYLAFATFKLAVIAEGIHYRFQAGQTVGAGFERLGAAVPVLVARGHAILTEGH</sequence>
<dbReference type="Gene3D" id="3.30.200.20">
    <property type="entry name" value="Phosphorylase Kinase, domain 1"/>
    <property type="match status" value="1"/>
</dbReference>
<dbReference type="SUPFAM" id="SSF56112">
    <property type="entry name" value="Protein kinase-like (PK-like)"/>
    <property type="match status" value="1"/>
</dbReference>
<dbReference type="Gene3D" id="3.90.1200.10">
    <property type="match status" value="1"/>
</dbReference>
<evidence type="ECO:0000259" key="1">
    <source>
        <dbReference type="Pfam" id="PF01636"/>
    </source>
</evidence>
<evidence type="ECO:0000313" key="3">
    <source>
        <dbReference type="Proteomes" id="UP000675781"/>
    </source>
</evidence>
<reference evidence="2" key="1">
    <citation type="submission" date="2021-04" db="EMBL/GenBank/DDBJ databases">
        <title>Genome based classification of Actinospica acidithermotolerans sp. nov., an actinobacterium isolated from an Indonesian hot spring.</title>
        <authorList>
            <person name="Kusuma A.B."/>
            <person name="Putra K.E."/>
            <person name="Nafisah S."/>
            <person name="Loh J."/>
            <person name="Nouioui I."/>
            <person name="Goodfellow M."/>
        </authorList>
    </citation>
    <scope>NUCLEOTIDE SEQUENCE</scope>
    <source>
        <strain evidence="2">CSCA 57</strain>
    </source>
</reference>